<dbReference type="Pfam" id="PF26133">
    <property type="entry name" value="DUF8039"/>
    <property type="match status" value="1"/>
</dbReference>
<dbReference type="InterPro" id="IPR058352">
    <property type="entry name" value="DUF8039"/>
</dbReference>
<dbReference type="AlphaFoldDB" id="A0AAV9A3Y6"/>
<dbReference type="EMBL" id="JAUJYN010000013">
    <property type="protein sequence ID" value="KAK1258859.1"/>
    <property type="molecule type" value="Genomic_DNA"/>
</dbReference>
<reference evidence="3" key="2">
    <citation type="submission" date="2023-06" db="EMBL/GenBank/DDBJ databases">
        <authorList>
            <person name="Ma L."/>
            <person name="Liu K.-W."/>
            <person name="Li Z."/>
            <person name="Hsiao Y.-Y."/>
            <person name="Qi Y."/>
            <person name="Fu T."/>
            <person name="Tang G."/>
            <person name="Zhang D."/>
            <person name="Sun W.-H."/>
            <person name="Liu D.-K."/>
            <person name="Li Y."/>
            <person name="Chen G.-Z."/>
            <person name="Liu X.-D."/>
            <person name="Liao X.-Y."/>
            <person name="Jiang Y.-T."/>
            <person name="Yu X."/>
            <person name="Hao Y."/>
            <person name="Huang J."/>
            <person name="Zhao X.-W."/>
            <person name="Ke S."/>
            <person name="Chen Y.-Y."/>
            <person name="Wu W.-L."/>
            <person name="Hsu J.-L."/>
            <person name="Lin Y.-F."/>
            <person name="Huang M.-D."/>
            <person name="Li C.-Y."/>
            <person name="Huang L."/>
            <person name="Wang Z.-W."/>
            <person name="Zhao X."/>
            <person name="Zhong W.-Y."/>
            <person name="Peng D.-H."/>
            <person name="Ahmad S."/>
            <person name="Lan S."/>
            <person name="Zhang J.-S."/>
            <person name="Tsai W.-C."/>
            <person name="Van De Peer Y."/>
            <person name="Liu Z.-J."/>
        </authorList>
    </citation>
    <scope>NUCLEOTIDE SEQUENCE</scope>
    <source>
        <strain evidence="3">SCP</strain>
        <tissue evidence="3">Leaves</tissue>
    </source>
</reference>
<evidence type="ECO:0000313" key="4">
    <source>
        <dbReference type="Proteomes" id="UP001179952"/>
    </source>
</evidence>
<feature type="domain" description="DUF8039" evidence="2">
    <location>
        <begin position="54"/>
        <end position="119"/>
    </location>
</feature>
<protein>
    <recommendedName>
        <fullName evidence="2">DUF8039 domain-containing protein</fullName>
    </recommendedName>
</protein>
<sequence length="233" mass="26146">MLGGSPSPDDQTQKCKEENFCIQGSQDILTMALGTQNIQWTPRCLMSGIERDIVVVGMVCNEVSPNETIHTISLGEHNQRVTIIQALSPSTPLPIPIVDEMTTVGEAVGSYVAWPRHLILPGDKKNQNGDFEVNPIESAIKAFRELIVKSFEIHENIETIIDKAVFEQMGLMQSPLPQNMESNNSKNTIQGYNGPSPSSLSRMRNGYGGNHYYNRENRDSFGQRDYYWRGDRQ</sequence>
<comment type="caution">
    <text evidence="3">The sequence shown here is derived from an EMBL/GenBank/DDBJ whole genome shotgun (WGS) entry which is preliminary data.</text>
</comment>
<proteinExistence type="predicted"/>
<feature type="region of interest" description="Disordered" evidence="1">
    <location>
        <begin position="178"/>
        <end position="216"/>
    </location>
</feature>
<keyword evidence="4" id="KW-1185">Reference proteome</keyword>
<reference evidence="3" key="1">
    <citation type="journal article" date="2023" name="Nat. Commun.">
        <title>Diploid and tetraploid genomes of Acorus and the evolution of monocots.</title>
        <authorList>
            <person name="Ma L."/>
            <person name="Liu K.W."/>
            <person name="Li Z."/>
            <person name="Hsiao Y.Y."/>
            <person name="Qi Y."/>
            <person name="Fu T."/>
            <person name="Tang G.D."/>
            <person name="Zhang D."/>
            <person name="Sun W.H."/>
            <person name="Liu D.K."/>
            <person name="Li Y."/>
            <person name="Chen G.Z."/>
            <person name="Liu X.D."/>
            <person name="Liao X.Y."/>
            <person name="Jiang Y.T."/>
            <person name="Yu X."/>
            <person name="Hao Y."/>
            <person name="Huang J."/>
            <person name="Zhao X.W."/>
            <person name="Ke S."/>
            <person name="Chen Y.Y."/>
            <person name="Wu W.L."/>
            <person name="Hsu J.L."/>
            <person name="Lin Y.F."/>
            <person name="Huang M.D."/>
            <person name="Li C.Y."/>
            <person name="Huang L."/>
            <person name="Wang Z.W."/>
            <person name="Zhao X."/>
            <person name="Zhong W.Y."/>
            <person name="Peng D.H."/>
            <person name="Ahmad S."/>
            <person name="Lan S."/>
            <person name="Zhang J.S."/>
            <person name="Tsai W.C."/>
            <person name="Van de Peer Y."/>
            <person name="Liu Z.J."/>
        </authorList>
    </citation>
    <scope>NUCLEOTIDE SEQUENCE</scope>
    <source>
        <strain evidence="3">SCP</strain>
    </source>
</reference>
<feature type="compositionally biased region" description="Polar residues" evidence="1">
    <location>
        <begin position="178"/>
        <end position="202"/>
    </location>
</feature>
<gene>
    <name evidence="3" type="ORF">QJS04_geneDACA018705</name>
</gene>
<accession>A0AAV9A3Y6</accession>
<name>A0AAV9A3Y6_ACOGR</name>
<evidence type="ECO:0000259" key="2">
    <source>
        <dbReference type="Pfam" id="PF26133"/>
    </source>
</evidence>
<dbReference type="Proteomes" id="UP001179952">
    <property type="component" value="Unassembled WGS sequence"/>
</dbReference>
<evidence type="ECO:0000313" key="3">
    <source>
        <dbReference type="EMBL" id="KAK1258859.1"/>
    </source>
</evidence>
<organism evidence="3 4">
    <name type="scientific">Acorus gramineus</name>
    <name type="common">Dwarf sweet flag</name>
    <dbReference type="NCBI Taxonomy" id="55184"/>
    <lineage>
        <taxon>Eukaryota</taxon>
        <taxon>Viridiplantae</taxon>
        <taxon>Streptophyta</taxon>
        <taxon>Embryophyta</taxon>
        <taxon>Tracheophyta</taxon>
        <taxon>Spermatophyta</taxon>
        <taxon>Magnoliopsida</taxon>
        <taxon>Liliopsida</taxon>
        <taxon>Acoraceae</taxon>
        <taxon>Acorus</taxon>
    </lineage>
</organism>
<evidence type="ECO:0000256" key="1">
    <source>
        <dbReference type="SAM" id="MobiDB-lite"/>
    </source>
</evidence>